<feature type="region of interest" description="Disordered" evidence="1">
    <location>
        <begin position="44"/>
        <end position="75"/>
    </location>
</feature>
<sequence>ENSDEENEEAATEAKKRKWAEAAVVWAAEAVLAEVLKEERAKMRAAKKRRKEERAKKRAAKKRRGEEEVDSEMAKKRRRVDFYVDAGPSNASPATLAIVGPAAPAIVGPALESSGNSSEGSS</sequence>
<evidence type="ECO:0000313" key="3">
    <source>
        <dbReference type="Proteomes" id="UP000004995"/>
    </source>
</evidence>
<dbReference type="InParanoid" id="A0A0Q3TKC6"/>
<dbReference type="EMBL" id="AGNK02000910">
    <property type="status" value="NOT_ANNOTATED_CDS"/>
    <property type="molecule type" value="Genomic_DNA"/>
</dbReference>
<dbReference type="Gramene" id="KQL23709">
    <property type="protein sequence ID" value="KQL23709"/>
    <property type="gene ID" value="SETIT_031884mg"/>
</dbReference>
<evidence type="ECO:0000256" key="1">
    <source>
        <dbReference type="SAM" id="MobiDB-lite"/>
    </source>
</evidence>
<name>A0A0Q3TKC6_SETIT</name>
<feature type="compositionally biased region" description="Basic residues" evidence="1">
    <location>
        <begin position="44"/>
        <end position="63"/>
    </location>
</feature>
<dbReference type="eggNOG" id="ENOG502R4ES">
    <property type="taxonomic scope" value="Eukaryota"/>
</dbReference>
<dbReference type="AlphaFoldDB" id="A0A0Q3TKC6"/>
<accession>A0A0Q3TKC6</accession>
<proteinExistence type="predicted"/>
<protein>
    <submittedName>
        <fullName evidence="2">Uncharacterized protein</fullName>
    </submittedName>
</protein>
<evidence type="ECO:0000313" key="2">
    <source>
        <dbReference type="EnsemblPlants" id="KQL23709"/>
    </source>
</evidence>
<dbReference type="Proteomes" id="UP000004995">
    <property type="component" value="Unassembled WGS sequence"/>
</dbReference>
<organism evidence="2 3">
    <name type="scientific">Setaria italica</name>
    <name type="common">Foxtail millet</name>
    <name type="synonym">Panicum italicum</name>
    <dbReference type="NCBI Taxonomy" id="4555"/>
    <lineage>
        <taxon>Eukaryota</taxon>
        <taxon>Viridiplantae</taxon>
        <taxon>Streptophyta</taxon>
        <taxon>Embryophyta</taxon>
        <taxon>Tracheophyta</taxon>
        <taxon>Spermatophyta</taxon>
        <taxon>Magnoliopsida</taxon>
        <taxon>Liliopsida</taxon>
        <taxon>Poales</taxon>
        <taxon>Poaceae</taxon>
        <taxon>PACMAD clade</taxon>
        <taxon>Panicoideae</taxon>
        <taxon>Panicodae</taxon>
        <taxon>Paniceae</taxon>
        <taxon>Cenchrinae</taxon>
        <taxon>Setaria</taxon>
    </lineage>
</organism>
<reference evidence="3" key="1">
    <citation type="journal article" date="2012" name="Nat. Biotechnol.">
        <title>Reference genome sequence of the model plant Setaria.</title>
        <authorList>
            <person name="Bennetzen J.L."/>
            <person name="Schmutz J."/>
            <person name="Wang H."/>
            <person name="Percifield R."/>
            <person name="Hawkins J."/>
            <person name="Pontaroli A.C."/>
            <person name="Estep M."/>
            <person name="Feng L."/>
            <person name="Vaughn J.N."/>
            <person name="Grimwood J."/>
            <person name="Jenkins J."/>
            <person name="Barry K."/>
            <person name="Lindquist E."/>
            <person name="Hellsten U."/>
            <person name="Deshpande S."/>
            <person name="Wang X."/>
            <person name="Wu X."/>
            <person name="Mitros T."/>
            <person name="Triplett J."/>
            <person name="Yang X."/>
            <person name="Ye C.Y."/>
            <person name="Mauro-Herrera M."/>
            <person name="Wang L."/>
            <person name="Li P."/>
            <person name="Sharma M."/>
            <person name="Sharma R."/>
            <person name="Ronald P.C."/>
            <person name="Panaud O."/>
            <person name="Kellogg E.A."/>
            <person name="Brutnell T.P."/>
            <person name="Doust A.N."/>
            <person name="Tuskan G.A."/>
            <person name="Rokhsar D."/>
            <person name="Devos K.M."/>
        </authorList>
    </citation>
    <scope>NUCLEOTIDE SEQUENCE [LARGE SCALE GENOMIC DNA]</scope>
    <source>
        <strain evidence="3">cv. Yugu1</strain>
    </source>
</reference>
<keyword evidence="3" id="KW-1185">Reference proteome</keyword>
<reference evidence="2" key="2">
    <citation type="submission" date="2018-08" db="UniProtKB">
        <authorList>
            <consortium name="EnsemblPlants"/>
        </authorList>
    </citation>
    <scope>IDENTIFICATION</scope>
    <source>
        <strain evidence="2">Yugu1</strain>
    </source>
</reference>
<dbReference type="EnsemblPlants" id="KQL23709">
    <property type="protein sequence ID" value="KQL23709"/>
    <property type="gene ID" value="SETIT_031884mg"/>
</dbReference>